<proteinExistence type="predicted"/>
<keyword evidence="2" id="KW-1185">Reference proteome</keyword>
<dbReference type="Proteomes" id="UP000276603">
    <property type="component" value="Unassembled WGS sequence"/>
</dbReference>
<evidence type="ECO:0000313" key="2">
    <source>
        <dbReference type="Proteomes" id="UP000276603"/>
    </source>
</evidence>
<accession>A0A3B0BRH1</accession>
<dbReference type="RefSeq" id="WP_120714397.1">
    <property type="nucleotide sequence ID" value="NZ_RBCJ01000007.1"/>
</dbReference>
<dbReference type="PROSITE" id="PS51257">
    <property type="entry name" value="PROKAR_LIPOPROTEIN"/>
    <property type="match status" value="1"/>
</dbReference>
<evidence type="ECO:0000313" key="1">
    <source>
        <dbReference type="EMBL" id="RKN75915.1"/>
    </source>
</evidence>
<organism evidence="1 2">
    <name type="scientific">Ulvibacterium marinum</name>
    <dbReference type="NCBI Taxonomy" id="2419782"/>
    <lineage>
        <taxon>Bacteria</taxon>
        <taxon>Pseudomonadati</taxon>
        <taxon>Bacteroidota</taxon>
        <taxon>Flavobacteriia</taxon>
        <taxon>Flavobacteriales</taxon>
        <taxon>Flavobacteriaceae</taxon>
        <taxon>Ulvibacterium</taxon>
    </lineage>
</organism>
<dbReference type="AlphaFoldDB" id="A0A3B0BRH1"/>
<dbReference type="EMBL" id="RBCJ01000007">
    <property type="protein sequence ID" value="RKN75915.1"/>
    <property type="molecule type" value="Genomic_DNA"/>
</dbReference>
<gene>
    <name evidence="1" type="ORF">D7Z94_24960</name>
</gene>
<sequence>MMVGKSIRKCILATVVPMVVFFASCKEEQCALDIYSTTHGYIDYFKSNYDLREINYLVKVTIDSSNQDYLGYRINAFSSLMEKEDDVPSDFDIYSEFRITFHFKKLGKSEKFKMKRNLVENGFYTFDNLLIDSNYPEWVVLENKETKCLRLIKDASYMTLDELISSSKVPKSK</sequence>
<protein>
    <recommendedName>
        <fullName evidence="3">Lipoprotein</fullName>
    </recommendedName>
</protein>
<reference evidence="1 2" key="1">
    <citation type="submission" date="2018-10" db="EMBL/GenBank/DDBJ databases">
        <title>Ulvibacterium marinum gen. nov., sp. nov., a novel marine bacterium of the family Flavobacteriaceae, isolated from a culture of the green alga Ulva prolifera.</title>
        <authorList>
            <person name="Zhang Z."/>
        </authorList>
    </citation>
    <scope>NUCLEOTIDE SEQUENCE [LARGE SCALE GENOMIC DNA]</scope>
    <source>
        <strain evidence="1 2">CCMM003</strain>
    </source>
</reference>
<comment type="caution">
    <text evidence="1">The sequence shown here is derived from an EMBL/GenBank/DDBJ whole genome shotgun (WGS) entry which is preliminary data.</text>
</comment>
<evidence type="ECO:0008006" key="3">
    <source>
        <dbReference type="Google" id="ProtNLM"/>
    </source>
</evidence>
<name>A0A3B0BRH1_9FLAO</name>